<dbReference type="PANTHER" id="PTHR35527:SF2">
    <property type="entry name" value="HYDROLASE"/>
    <property type="match status" value="1"/>
</dbReference>
<reference evidence="5" key="2">
    <citation type="submission" date="2019-06" db="EMBL/GenBank/DDBJ databases">
        <title>Co-occurence of chitin degradation, pigmentation and bioactivity in marine Pseudoalteromonas.</title>
        <authorList>
            <person name="Sonnenschein E.C."/>
            <person name="Bech P.K."/>
        </authorList>
    </citation>
    <scope>NUCLEOTIDE SEQUENCE [LARGE SCALE GENOMIC DNA]</scope>
    <source>
        <strain evidence="5">S2599</strain>
    </source>
</reference>
<dbReference type="GO" id="GO:0016787">
    <property type="term" value="F:hydrolase activity"/>
    <property type="evidence" value="ECO:0007669"/>
    <property type="project" value="UniProtKB-KW"/>
</dbReference>
<evidence type="ECO:0000313" key="4">
    <source>
        <dbReference type="EMBL" id="TMP37586.1"/>
    </source>
</evidence>
<dbReference type="Pfam" id="PF02275">
    <property type="entry name" value="CBAH"/>
    <property type="match status" value="1"/>
</dbReference>
<dbReference type="InterPro" id="IPR052193">
    <property type="entry name" value="Peptidase_C59"/>
</dbReference>
<feature type="domain" description="Choloylglycine hydrolase/NAAA C-terminal" evidence="3">
    <location>
        <begin position="2"/>
        <end position="307"/>
    </location>
</feature>
<dbReference type="EMBL" id="PNCJ01000014">
    <property type="protein sequence ID" value="TMP37586.1"/>
    <property type="molecule type" value="Genomic_DNA"/>
</dbReference>
<dbReference type="RefSeq" id="WP_138544794.1">
    <property type="nucleotide sequence ID" value="NZ_PNCJ01000014.1"/>
</dbReference>
<evidence type="ECO:0000256" key="1">
    <source>
        <dbReference type="ARBA" id="ARBA00006625"/>
    </source>
</evidence>
<organism evidence="4 5">
    <name type="scientific">Pseudoalteromonas rubra</name>
    <dbReference type="NCBI Taxonomy" id="43658"/>
    <lineage>
        <taxon>Bacteria</taxon>
        <taxon>Pseudomonadati</taxon>
        <taxon>Pseudomonadota</taxon>
        <taxon>Gammaproteobacteria</taxon>
        <taxon>Alteromonadales</taxon>
        <taxon>Pseudoalteromonadaceae</taxon>
        <taxon>Pseudoalteromonas</taxon>
    </lineage>
</organism>
<evidence type="ECO:0000256" key="2">
    <source>
        <dbReference type="ARBA" id="ARBA00022801"/>
    </source>
</evidence>
<dbReference type="AlphaFoldDB" id="A0A5S3X0Y3"/>
<dbReference type="SUPFAM" id="SSF56235">
    <property type="entry name" value="N-terminal nucleophile aminohydrolases (Ntn hydrolases)"/>
    <property type="match status" value="1"/>
</dbReference>
<dbReference type="PANTHER" id="PTHR35527">
    <property type="entry name" value="CHOLOYLGLYCINE HYDROLASE"/>
    <property type="match status" value="1"/>
</dbReference>
<name>A0A5S3X0Y3_9GAMM</name>
<keyword evidence="2 4" id="KW-0378">Hydrolase</keyword>
<accession>A0A5S3X0Y3</accession>
<dbReference type="Gene3D" id="3.60.60.10">
    <property type="entry name" value="Penicillin V Acylase, Chain A"/>
    <property type="match status" value="1"/>
</dbReference>
<sequence>MCTRVFNNRQRDYLATARNMDWMYPLPTSFFAFDKGLGKTGLSEADGSTADALKWCSAYSSVVAMVGDDSSGWAASDGLNSMGLAANVLYDSGASYGQASVSERKKQLSVLRWVQYVLDNFVFVKDVVKAFNKQDILLVGAAVPNSDGKPAQLHLSVSDVTGNSAIIEVVDGVFVCYENTAYQVMTNEPSFDKQLKINDYWTWQWSNENTNPSHTIPGGAFSTDRFERATFYLNHMDEPTSVDDALAQARTVAANASVPLGYNFTVSDSPNISNTLWSTYVSHSELAYYFSNARTLNVIWFDLANADFREPVQKLDLIKVLSSGVIENHNYDGKINALMEATIDPYLILERGSDVALRITC</sequence>
<dbReference type="InterPro" id="IPR029055">
    <property type="entry name" value="Ntn_hydrolases_N"/>
</dbReference>
<dbReference type="Proteomes" id="UP000306719">
    <property type="component" value="Unassembled WGS sequence"/>
</dbReference>
<dbReference type="OrthoDB" id="1265391at2"/>
<gene>
    <name evidence="4" type="ORF">CWB98_10445</name>
</gene>
<comment type="caution">
    <text evidence="4">The sequence shown here is derived from an EMBL/GenBank/DDBJ whole genome shotgun (WGS) entry which is preliminary data.</text>
</comment>
<dbReference type="InterPro" id="IPR029132">
    <property type="entry name" value="CBAH/NAAA_C"/>
</dbReference>
<reference evidence="4 5" key="1">
    <citation type="submission" date="2018-01" db="EMBL/GenBank/DDBJ databases">
        <authorList>
            <person name="Paulsen S."/>
            <person name="Gram L.K."/>
        </authorList>
    </citation>
    <scope>NUCLEOTIDE SEQUENCE [LARGE SCALE GENOMIC DNA]</scope>
    <source>
        <strain evidence="4 5">S2599</strain>
    </source>
</reference>
<protein>
    <submittedName>
        <fullName evidence="4">Choloylglycine hydrolase</fullName>
    </submittedName>
</protein>
<evidence type="ECO:0000259" key="3">
    <source>
        <dbReference type="Pfam" id="PF02275"/>
    </source>
</evidence>
<evidence type="ECO:0000313" key="5">
    <source>
        <dbReference type="Proteomes" id="UP000306719"/>
    </source>
</evidence>
<comment type="similarity">
    <text evidence="1">Belongs to the peptidase C59 family.</text>
</comment>
<proteinExistence type="inferred from homology"/>